<feature type="transmembrane region" description="Helical" evidence="6">
    <location>
        <begin position="130"/>
        <end position="155"/>
    </location>
</feature>
<evidence type="ECO:0000256" key="3">
    <source>
        <dbReference type="ARBA" id="ARBA00022692"/>
    </source>
</evidence>
<feature type="transmembrane region" description="Helical" evidence="6">
    <location>
        <begin position="175"/>
        <end position="194"/>
    </location>
</feature>
<dbReference type="Pfam" id="PF03631">
    <property type="entry name" value="Virul_fac_BrkB"/>
    <property type="match status" value="1"/>
</dbReference>
<keyword evidence="5 6" id="KW-0472">Membrane</keyword>
<keyword evidence="2" id="KW-1003">Cell membrane</keyword>
<dbReference type="PANTHER" id="PTHR30213:SF0">
    <property type="entry name" value="UPF0761 MEMBRANE PROTEIN YIHY"/>
    <property type="match status" value="1"/>
</dbReference>
<dbReference type="PIRSF" id="PIRSF035875">
    <property type="entry name" value="RNase_BN"/>
    <property type="match status" value="1"/>
</dbReference>
<gene>
    <name evidence="7" type="ORF">DCC39_11265</name>
</gene>
<keyword evidence="3 6" id="KW-0812">Transmembrane</keyword>
<evidence type="ECO:0000256" key="4">
    <source>
        <dbReference type="ARBA" id="ARBA00022989"/>
    </source>
</evidence>
<dbReference type="NCBIfam" id="TIGR00765">
    <property type="entry name" value="yihY_not_rbn"/>
    <property type="match status" value="1"/>
</dbReference>
<dbReference type="InterPro" id="IPR017039">
    <property type="entry name" value="Virul_fac_BrkB"/>
</dbReference>
<protein>
    <submittedName>
        <fullName evidence="7">Ribonuclease</fullName>
    </submittedName>
</protein>
<dbReference type="PANTHER" id="PTHR30213">
    <property type="entry name" value="INNER MEMBRANE PROTEIN YHJD"/>
    <property type="match status" value="1"/>
</dbReference>
<sequence>MKEDKFINFGKAIFERIQHVRATEIAAELAYYFLLSLFPFLIFALTLLPYLGITTDDILSLVAPYTPDQAMNLIQDNLKTILDSRKGGLLSFGIIATIWSASNAINGIIKALNQAYEVEETRHFLVARGLAILLTIGMVVVIVVALLLPVFGKAIGHFIFSFLGLTETFLVVWEVFRWLISFSVIAFVLTFIYYMGPNKRLKFKQVMTGGIFATVGWLLSSYVFSFYVSNFGNYSSTYGSLGGVIILMIWFYVSAFIIILGGIINVLIHHKKEKAA</sequence>
<reference evidence="7 8" key="1">
    <citation type="submission" date="2018-04" db="EMBL/GenBank/DDBJ databases">
        <title>Camelliibacillus theae gen. nov., sp. nov., isolated from Pu'er tea.</title>
        <authorList>
            <person name="Niu L."/>
        </authorList>
    </citation>
    <scope>NUCLEOTIDE SEQUENCE [LARGE SCALE GENOMIC DNA]</scope>
    <source>
        <strain evidence="7 8">T8</strain>
    </source>
</reference>
<keyword evidence="4 6" id="KW-1133">Transmembrane helix</keyword>
<feature type="transmembrane region" description="Helical" evidence="6">
    <location>
        <begin position="89"/>
        <end position="109"/>
    </location>
</feature>
<feature type="transmembrane region" description="Helical" evidence="6">
    <location>
        <begin position="29"/>
        <end position="51"/>
    </location>
</feature>
<dbReference type="AlphaFoldDB" id="A0A2U1JZM8"/>
<evidence type="ECO:0000313" key="7">
    <source>
        <dbReference type="EMBL" id="PWA10404.1"/>
    </source>
</evidence>
<evidence type="ECO:0000256" key="5">
    <source>
        <dbReference type="ARBA" id="ARBA00023136"/>
    </source>
</evidence>
<dbReference type="GO" id="GO:0005886">
    <property type="term" value="C:plasma membrane"/>
    <property type="evidence" value="ECO:0007669"/>
    <property type="project" value="UniProtKB-SubCell"/>
</dbReference>
<dbReference type="Proteomes" id="UP000245998">
    <property type="component" value="Unassembled WGS sequence"/>
</dbReference>
<accession>A0A2U1JZM8</accession>
<feature type="transmembrane region" description="Helical" evidence="6">
    <location>
        <begin position="240"/>
        <end position="268"/>
    </location>
</feature>
<proteinExistence type="predicted"/>
<keyword evidence="8" id="KW-1185">Reference proteome</keyword>
<dbReference type="EMBL" id="QCZG01000022">
    <property type="protein sequence ID" value="PWA10404.1"/>
    <property type="molecule type" value="Genomic_DNA"/>
</dbReference>
<evidence type="ECO:0000256" key="1">
    <source>
        <dbReference type="ARBA" id="ARBA00004651"/>
    </source>
</evidence>
<comment type="caution">
    <text evidence="7">The sequence shown here is derived from an EMBL/GenBank/DDBJ whole genome shotgun (WGS) entry which is preliminary data.</text>
</comment>
<name>A0A2U1JZM8_9BACI</name>
<evidence type="ECO:0000256" key="2">
    <source>
        <dbReference type="ARBA" id="ARBA00022475"/>
    </source>
</evidence>
<evidence type="ECO:0000313" key="8">
    <source>
        <dbReference type="Proteomes" id="UP000245998"/>
    </source>
</evidence>
<dbReference type="RefSeq" id="WP_116555003.1">
    <property type="nucleotide sequence ID" value="NZ_QCZG01000022.1"/>
</dbReference>
<evidence type="ECO:0000256" key="6">
    <source>
        <dbReference type="SAM" id="Phobius"/>
    </source>
</evidence>
<organism evidence="7 8">
    <name type="scientific">Pueribacillus theae</name>
    <dbReference type="NCBI Taxonomy" id="2171751"/>
    <lineage>
        <taxon>Bacteria</taxon>
        <taxon>Bacillati</taxon>
        <taxon>Bacillota</taxon>
        <taxon>Bacilli</taxon>
        <taxon>Bacillales</taxon>
        <taxon>Bacillaceae</taxon>
        <taxon>Pueribacillus</taxon>
    </lineage>
</organism>
<comment type="subcellular location">
    <subcellularLocation>
        <location evidence="1">Cell membrane</location>
        <topology evidence="1">Multi-pass membrane protein</topology>
    </subcellularLocation>
</comment>
<feature type="transmembrane region" description="Helical" evidence="6">
    <location>
        <begin position="206"/>
        <end position="228"/>
    </location>
</feature>
<dbReference type="OrthoDB" id="9775903at2"/>